<gene>
    <name evidence="1" type="ORF">ACFQE0_20580</name>
</gene>
<keyword evidence="2" id="KW-1185">Reference proteome</keyword>
<evidence type="ECO:0000313" key="2">
    <source>
        <dbReference type="Proteomes" id="UP001596292"/>
    </source>
</evidence>
<protein>
    <submittedName>
        <fullName evidence="1">Uncharacterized protein</fullName>
    </submittedName>
</protein>
<accession>A0ABW2BPB0</accession>
<reference evidence="2" key="1">
    <citation type="journal article" date="2019" name="Int. J. Syst. Evol. Microbiol.">
        <title>The Global Catalogue of Microorganisms (GCM) 10K type strain sequencing project: providing services to taxonomists for standard genome sequencing and annotation.</title>
        <authorList>
            <consortium name="The Broad Institute Genomics Platform"/>
            <consortium name="The Broad Institute Genome Sequencing Center for Infectious Disease"/>
            <person name="Wu L."/>
            <person name="Ma J."/>
        </authorList>
    </citation>
    <scope>NUCLEOTIDE SEQUENCE [LARGE SCALE GENOMIC DNA]</scope>
    <source>
        <strain evidence="2">CCUG 48316</strain>
    </source>
</reference>
<sequence>MASKADVTTYTVKEAMAAKVGDHIEIAIEADDGTKLKLKGTAEQLDALVGDLEVILDGDDASAEAAE</sequence>
<organism evidence="1 2">
    <name type="scientific">Methylobacterium komagatae</name>
    <dbReference type="NCBI Taxonomy" id="374425"/>
    <lineage>
        <taxon>Bacteria</taxon>
        <taxon>Pseudomonadati</taxon>
        <taxon>Pseudomonadota</taxon>
        <taxon>Alphaproteobacteria</taxon>
        <taxon>Hyphomicrobiales</taxon>
        <taxon>Methylobacteriaceae</taxon>
        <taxon>Methylobacterium</taxon>
    </lineage>
</organism>
<proteinExistence type="predicted"/>
<dbReference type="RefSeq" id="WP_378972942.1">
    <property type="nucleotide sequence ID" value="NZ_JBHSWN010000001.1"/>
</dbReference>
<evidence type="ECO:0000313" key="1">
    <source>
        <dbReference type="EMBL" id="MFC6791777.1"/>
    </source>
</evidence>
<dbReference type="EMBL" id="JBHSWN010000001">
    <property type="protein sequence ID" value="MFC6791777.1"/>
    <property type="molecule type" value="Genomic_DNA"/>
</dbReference>
<name>A0ABW2BPB0_9HYPH</name>
<comment type="caution">
    <text evidence="1">The sequence shown here is derived from an EMBL/GenBank/DDBJ whole genome shotgun (WGS) entry which is preliminary data.</text>
</comment>
<dbReference type="Proteomes" id="UP001596292">
    <property type="component" value="Unassembled WGS sequence"/>
</dbReference>